<dbReference type="PROSITE" id="PS50234">
    <property type="entry name" value="VWFA"/>
    <property type="match status" value="1"/>
</dbReference>
<feature type="domain" description="VWFA" evidence="2">
    <location>
        <begin position="398"/>
        <end position="589"/>
    </location>
</feature>
<protein>
    <submittedName>
        <fullName evidence="3">Flp pilus assembly protein TadG</fullName>
    </submittedName>
</protein>
<dbReference type="RefSeq" id="WP_110376531.1">
    <property type="nucleotide sequence ID" value="NZ_JAHBRY010000001.1"/>
</dbReference>
<keyword evidence="4" id="KW-1185">Reference proteome</keyword>
<keyword evidence="1" id="KW-0472">Membrane</keyword>
<dbReference type="InterPro" id="IPR036465">
    <property type="entry name" value="vWFA_dom_sf"/>
</dbReference>
<feature type="transmembrane region" description="Helical" evidence="1">
    <location>
        <begin position="52"/>
        <end position="71"/>
    </location>
</feature>
<reference evidence="3 4" key="1">
    <citation type="submission" date="2018-05" db="EMBL/GenBank/DDBJ databases">
        <title>Genomic Encyclopedia of Type Strains, Phase IV (KMG-IV): sequencing the most valuable type-strain genomes for metagenomic binning, comparative biology and taxonomic classification.</title>
        <authorList>
            <person name="Goeker M."/>
        </authorList>
    </citation>
    <scope>NUCLEOTIDE SEQUENCE [LARGE SCALE GENOMIC DNA]</scope>
    <source>
        <strain evidence="3 4">DSM 6462</strain>
    </source>
</reference>
<keyword evidence="1" id="KW-0812">Transmembrane</keyword>
<dbReference type="Pfam" id="PF13400">
    <property type="entry name" value="Tad"/>
    <property type="match status" value="1"/>
</dbReference>
<dbReference type="Gene3D" id="3.40.50.410">
    <property type="entry name" value="von Willebrand factor, type A domain"/>
    <property type="match status" value="1"/>
</dbReference>
<sequence length="600" mass="64110">MSNRGSARRRGMGTGRDGICADDAGKTRLASAGERAALPRLRAFWGDGHASIVLWFAFMLVPILLAAGAAVDYARAATLRTKLQQATDAATLAIAPFAGQKTDAELRAMAESFLRAAMASAISSMGGSGVRIDSIVISSDRGDVTVVSSAAYEPAVMGLVTFSGEPVTVSTLSRTIASDVEYEIALVIDNSGSMTKYAGSENKMQATKTAAAALIEAMFSTPQAISRTKIALVPFNLSVNTGGQVPSRYTDTTGRSEIHWPSNLFEGRPSNPHSVSSTWPPQSRFDLFTELAAVKSSYGWGGCFEMRPGAIGTTDTPPVTSPVSQADFNTLFVPQFWPDEPDANNGPNYRFTSGWTTTTWTYLNSYLNDNTASACSSSSNQTGAGAYVKAQNKLCKYRSARVLNVGYGPNYLCTSQALTRLTNNAAGLKAKIDQMVADGGTNLVEGFMWGWRTLSPYAPFGDGKAYTERKNRKIIILMTDGTNQWLQANNHNGSTYTPFGYYTNNRIASGLTATQAARDAMDAKTLEACNNAKAAGLIVYTVGFDAGSDIDDQGKTLLRNCASADSSGTQRLTYMATDSADIVEIFNKIARQLGSLRLAQ</sequence>
<organism evidence="3 4">
    <name type="scientific">Chelatococcus asaccharovorans</name>
    <dbReference type="NCBI Taxonomy" id="28210"/>
    <lineage>
        <taxon>Bacteria</taxon>
        <taxon>Pseudomonadati</taxon>
        <taxon>Pseudomonadota</taxon>
        <taxon>Alphaproteobacteria</taxon>
        <taxon>Hyphomicrobiales</taxon>
        <taxon>Chelatococcaceae</taxon>
        <taxon>Chelatococcus</taxon>
    </lineage>
</organism>
<dbReference type="InterPro" id="IPR002035">
    <property type="entry name" value="VWF_A"/>
</dbReference>
<dbReference type="InterPro" id="IPR028087">
    <property type="entry name" value="Tad_N"/>
</dbReference>
<dbReference type="EMBL" id="QJJK01000009">
    <property type="protein sequence ID" value="PXW55758.1"/>
    <property type="molecule type" value="Genomic_DNA"/>
</dbReference>
<name>A0A2V3U1N9_9HYPH</name>
<dbReference type="AlphaFoldDB" id="A0A2V3U1N9"/>
<dbReference type="Proteomes" id="UP000248021">
    <property type="component" value="Unassembled WGS sequence"/>
</dbReference>
<evidence type="ECO:0000256" key="1">
    <source>
        <dbReference type="SAM" id="Phobius"/>
    </source>
</evidence>
<keyword evidence="1" id="KW-1133">Transmembrane helix</keyword>
<proteinExistence type="predicted"/>
<comment type="caution">
    <text evidence="3">The sequence shown here is derived from an EMBL/GenBank/DDBJ whole genome shotgun (WGS) entry which is preliminary data.</text>
</comment>
<dbReference type="OrthoDB" id="7522752at2"/>
<dbReference type="SUPFAM" id="SSF53300">
    <property type="entry name" value="vWA-like"/>
    <property type="match status" value="1"/>
</dbReference>
<evidence type="ECO:0000259" key="2">
    <source>
        <dbReference type="PROSITE" id="PS50234"/>
    </source>
</evidence>
<evidence type="ECO:0000313" key="3">
    <source>
        <dbReference type="EMBL" id="PXW55758.1"/>
    </source>
</evidence>
<gene>
    <name evidence="3" type="ORF">C7450_109166</name>
</gene>
<accession>A0A2V3U1N9</accession>
<evidence type="ECO:0000313" key="4">
    <source>
        <dbReference type="Proteomes" id="UP000248021"/>
    </source>
</evidence>